<dbReference type="Pfam" id="PF08592">
    <property type="entry name" value="Anthrone_oxy"/>
    <property type="match status" value="1"/>
</dbReference>
<keyword evidence="4" id="KW-0560">Oxidoreductase</keyword>
<comment type="subcellular location">
    <subcellularLocation>
        <location evidence="1">Membrane</location>
        <topology evidence="1">Multi-pass membrane protein</topology>
    </subcellularLocation>
</comment>
<evidence type="ECO:0000256" key="4">
    <source>
        <dbReference type="ARBA" id="ARBA00023002"/>
    </source>
</evidence>
<name>A0AAN7ZC45_9PEZI</name>
<dbReference type="GO" id="GO:0016020">
    <property type="term" value="C:membrane"/>
    <property type="evidence" value="ECO:0007669"/>
    <property type="project" value="UniProtKB-SubCell"/>
</dbReference>
<reference evidence="9 10" key="1">
    <citation type="submission" date="2023-10" db="EMBL/GenBank/DDBJ databases">
        <title>Draft genome sequence of Xylaria bambusicola isolate GMP-LS, the root and basal stem rot pathogen of sugarcane in Indonesia.</title>
        <authorList>
            <person name="Selvaraj P."/>
            <person name="Muralishankar V."/>
            <person name="Muruganantham S."/>
            <person name="Sp S."/>
            <person name="Haryani S."/>
            <person name="Lau K.J.X."/>
            <person name="Naqvi N.I."/>
        </authorList>
    </citation>
    <scope>NUCLEOTIDE SEQUENCE [LARGE SCALE GENOMIC DNA]</scope>
    <source>
        <strain evidence="9">GMP-LS</strain>
    </source>
</reference>
<comment type="caution">
    <text evidence="9">The sequence shown here is derived from an EMBL/GenBank/DDBJ whole genome shotgun (WGS) entry which is preliminary data.</text>
</comment>
<dbReference type="AlphaFoldDB" id="A0AAN7ZC45"/>
<evidence type="ECO:0000256" key="6">
    <source>
        <dbReference type="ARBA" id="ARBA00023136"/>
    </source>
</evidence>
<gene>
    <name evidence="9" type="ORF">RRF57_009680</name>
</gene>
<evidence type="ECO:0000256" key="2">
    <source>
        <dbReference type="ARBA" id="ARBA00022692"/>
    </source>
</evidence>
<sequence>MMNIAILDVPVLFEAGRPNSSVVLSYWAKMYEHGTRLYPSISVTVGLLYFYALLHSKGGSRLKSSSNRQSWKVYLIAAVATLTMIPWTLLVMMPTNQSLMAARESVVNSGVAEASWEVIESLVVDWQRLHFIRSLFPLAGSLIGMLGDF</sequence>
<evidence type="ECO:0000256" key="8">
    <source>
        <dbReference type="SAM" id="Phobius"/>
    </source>
</evidence>
<feature type="transmembrane region" description="Helical" evidence="8">
    <location>
        <begin position="37"/>
        <end position="54"/>
    </location>
</feature>
<keyword evidence="3 8" id="KW-1133">Transmembrane helix</keyword>
<keyword evidence="5" id="KW-0503">Monooxygenase</keyword>
<dbReference type="Proteomes" id="UP001305414">
    <property type="component" value="Unassembled WGS sequence"/>
</dbReference>
<evidence type="ECO:0000313" key="10">
    <source>
        <dbReference type="Proteomes" id="UP001305414"/>
    </source>
</evidence>
<accession>A0AAN7ZC45</accession>
<keyword evidence="10" id="KW-1185">Reference proteome</keyword>
<evidence type="ECO:0000256" key="3">
    <source>
        <dbReference type="ARBA" id="ARBA00022989"/>
    </source>
</evidence>
<comment type="similarity">
    <text evidence="7">Belongs to the anthrone oxygenase family.</text>
</comment>
<feature type="transmembrane region" description="Helical" evidence="8">
    <location>
        <begin position="74"/>
        <end position="93"/>
    </location>
</feature>
<evidence type="ECO:0000256" key="7">
    <source>
        <dbReference type="ARBA" id="ARBA00034313"/>
    </source>
</evidence>
<proteinExistence type="inferred from homology"/>
<evidence type="ECO:0000256" key="1">
    <source>
        <dbReference type="ARBA" id="ARBA00004141"/>
    </source>
</evidence>
<organism evidence="9 10">
    <name type="scientific">Xylaria bambusicola</name>
    <dbReference type="NCBI Taxonomy" id="326684"/>
    <lineage>
        <taxon>Eukaryota</taxon>
        <taxon>Fungi</taxon>
        <taxon>Dikarya</taxon>
        <taxon>Ascomycota</taxon>
        <taxon>Pezizomycotina</taxon>
        <taxon>Sordariomycetes</taxon>
        <taxon>Xylariomycetidae</taxon>
        <taxon>Xylariales</taxon>
        <taxon>Xylariaceae</taxon>
        <taxon>Xylaria</taxon>
    </lineage>
</organism>
<protein>
    <submittedName>
        <fullName evidence="9">Uncharacterized protein</fullName>
    </submittedName>
</protein>
<dbReference type="GO" id="GO:0004497">
    <property type="term" value="F:monooxygenase activity"/>
    <property type="evidence" value="ECO:0007669"/>
    <property type="project" value="UniProtKB-KW"/>
</dbReference>
<keyword evidence="2 8" id="KW-0812">Transmembrane</keyword>
<evidence type="ECO:0000313" key="9">
    <source>
        <dbReference type="EMBL" id="KAK5633966.1"/>
    </source>
</evidence>
<evidence type="ECO:0000256" key="5">
    <source>
        <dbReference type="ARBA" id="ARBA00023033"/>
    </source>
</evidence>
<dbReference type="PANTHER" id="PTHR35042">
    <property type="entry name" value="ANTHRONE OXYGENASE ENCC"/>
    <property type="match status" value="1"/>
</dbReference>
<dbReference type="InterPro" id="IPR013901">
    <property type="entry name" value="Anthrone_oxy"/>
</dbReference>
<keyword evidence="6 8" id="KW-0472">Membrane</keyword>
<dbReference type="EMBL" id="JAWHQM010000037">
    <property type="protein sequence ID" value="KAK5633966.1"/>
    <property type="molecule type" value="Genomic_DNA"/>
</dbReference>
<dbReference type="PANTHER" id="PTHR35042:SF3">
    <property type="entry name" value="ANTHRONE OXYGENASE-RELATED"/>
    <property type="match status" value="1"/>
</dbReference>